<proteinExistence type="predicted"/>
<dbReference type="Proteomes" id="UP000280834">
    <property type="component" value="Unassembled WGS sequence"/>
</dbReference>
<gene>
    <name evidence="1" type="ORF">BTMF_LOCUS1180</name>
</gene>
<dbReference type="AlphaFoldDB" id="A0A0R3Q698"/>
<keyword evidence="2" id="KW-1185">Reference proteome</keyword>
<evidence type="ECO:0000313" key="2">
    <source>
        <dbReference type="Proteomes" id="UP000280834"/>
    </source>
</evidence>
<organism evidence="3">
    <name type="scientific">Brugia timori</name>
    <dbReference type="NCBI Taxonomy" id="42155"/>
    <lineage>
        <taxon>Eukaryota</taxon>
        <taxon>Metazoa</taxon>
        <taxon>Ecdysozoa</taxon>
        <taxon>Nematoda</taxon>
        <taxon>Chromadorea</taxon>
        <taxon>Rhabditida</taxon>
        <taxon>Spirurina</taxon>
        <taxon>Spiruromorpha</taxon>
        <taxon>Filarioidea</taxon>
        <taxon>Onchocercidae</taxon>
        <taxon>Brugia</taxon>
    </lineage>
</organism>
<reference evidence="3" key="1">
    <citation type="submission" date="2017-02" db="UniProtKB">
        <authorList>
            <consortium name="WormBaseParasite"/>
        </authorList>
    </citation>
    <scope>IDENTIFICATION</scope>
</reference>
<evidence type="ECO:0000313" key="1">
    <source>
        <dbReference type="EMBL" id="VDO09622.1"/>
    </source>
</evidence>
<dbReference type="EMBL" id="UZAG01000816">
    <property type="protein sequence ID" value="VDO09622.1"/>
    <property type="molecule type" value="Genomic_DNA"/>
</dbReference>
<evidence type="ECO:0000313" key="3">
    <source>
        <dbReference type="WBParaSite" id="BTMF_0000184901-mRNA-1"/>
    </source>
</evidence>
<protein>
    <submittedName>
        <fullName evidence="1 3">Uncharacterized protein</fullName>
    </submittedName>
</protein>
<accession>A0A0R3Q698</accession>
<reference evidence="1 2" key="2">
    <citation type="submission" date="2018-11" db="EMBL/GenBank/DDBJ databases">
        <authorList>
            <consortium name="Pathogen Informatics"/>
        </authorList>
    </citation>
    <scope>NUCLEOTIDE SEQUENCE [LARGE SCALE GENOMIC DNA]</scope>
</reference>
<sequence length="35" mass="4161">MLLVCLRKIRHSKHRSRKCLLLGLDISVFTTYLFV</sequence>
<dbReference type="WBParaSite" id="BTMF_0000184901-mRNA-1">
    <property type="protein sequence ID" value="BTMF_0000184901-mRNA-1"/>
    <property type="gene ID" value="BTMF_0000184901"/>
</dbReference>
<name>A0A0R3Q698_9BILA</name>